<dbReference type="PROSITE" id="PS00631">
    <property type="entry name" value="CYTOSOL_AP"/>
    <property type="match status" value="1"/>
</dbReference>
<evidence type="ECO:0000256" key="2">
    <source>
        <dbReference type="ARBA" id="ARBA00022438"/>
    </source>
</evidence>
<dbReference type="PRINTS" id="PR00481">
    <property type="entry name" value="LAMNOPPTDASE"/>
</dbReference>
<dbReference type="PANTHER" id="PTHR11963">
    <property type="entry name" value="LEUCINE AMINOPEPTIDASE-RELATED"/>
    <property type="match status" value="1"/>
</dbReference>
<evidence type="ECO:0000313" key="10">
    <source>
        <dbReference type="EMBL" id="EFW04775.1"/>
    </source>
</evidence>
<accession>E7GAV9</accession>
<keyword evidence="3" id="KW-0645">Protease</keyword>
<dbReference type="Pfam" id="PF02789">
    <property type="entry name" value="Peptidase_M17_N"/>
    <property type="match status" value="1"/>
</dbReference>
<dbReference type="SUPFAM" id="SSF52949">
    <property type="entry name" value="Macro domain-like"/>
    <property type="match status" value="1"/>
</dbReference>
<comment type="function">
    <text evidence="6">Presumably involved in the processing and regular turnover of intracellular proteins. Catalyzes the removal of unsubstituted N-terminal amino acids from various peptides.</text>
</comment>
<name>E7GAV9_9FIRM</name>
<dbReference type="eggNOG" id="COG0260">
    <property type="taxonomic scope" value="Bacteria"/>
</dbReference>
<dbReference type="STRING" id="100884.GCA_000269565_01996"/>
<comment type="similarity">
    <text evidence="1">Belongs to the peptidase M17 family.</text>
</comment>
<dbReference type="InterPro" id="IPR043472">
    <property type="entry name" value="Macro_dom-like"/>
</dbReference>
<dbReference type="GO" id="GO:0005737">
    <property type="term" value="C:cytoplasm"/>
    <property type="evidence" value="ECO:0007669"/>
    <property type="project" value="InterPro"/>
</dbReference>
<gene>
    <name evidence="10" type="ORF">HMPREF9488_01899</name>
</gene>
<protein>
    <recommendedName>
        <fullName evidence="7">Probable cytosol aminopeptidase</fullName>
    </recommendedName>
    <alternativeName>
        <fullName evidence="8">Leucine aminopeptidase</fullName>
    </alternativeName>
    <alternativeName>
        <fullName evidence="5">Leucyl aminopeptidase</fullName>
    </alternativeName>
</protein>
<evidence type="ECO:0000313" key="11">
    <source>
        <dbReference type="Proteomes" id="UP000003157"/>
    </source>
</evidence>
<dbReference type="GO" id="GO:0070006">
    <property type="term" value="F:metalloaminopeptidase activity"/>
    <property type="evidence" value="ECO:0007669"/>
    <property type="project" value="InterPro"/>
</dbReference>
<dbReference type="SUPFAM" id="SSF53187">
    <property type="entry name" value="Zn-dependent exopeptidases"/>
    <property type="match status" value="1"/>
</dbReference>
<evidence type="ECO:0000256" key="5">
    <source>
        <dbReference type="ARBA" id="ARBA00033172"/>
    </source>
</evidence>
<dbReference type="Pfam" id="PF00883">
    <property type="entry name" value="Peptidase_M17"/>
    <property type="match status" value="1"/>
</dbReference>
<dbReference type="CDD" id="cd00433">
    <property type="entry name" value="Peptidase_M17"/>
    <property type="match status" value="1"/>
</dbReference>
<dbReference type="RefSeq" id="WP_008789001.1">
    <property type="nucleotide sequence ID" value="NZ_AKCB01000001.1"/>
</dbReference>
<sequence length="466" mass="51053">MKQSEYKNIKECQKDIIYPIYKDQDICKGLIETLGYDLNNSIDKEFNKITQIHTLGKLPFETITFIGLGFSQDITTTKLRKAFGHVSQGIKKESVFIAKKAVTNNISIEKITELFVESHIIAQYQEHKIGHDIKDIVQVDIMAQDIDVSSHIEKAIAYGEGINYARELADTPSNLMTPEHLVEEAKKVAQQYGMECTILDKKMLKEMKAGGILSVNLGSHIPAYMICLKYTNANTPYSAVIGKGLTFDSGGYNLKGNSYGMKYDMCGGADVLGIMRILGATKAKANVYGIIPTTENLVSDKAYKPQDVITTLSGQTVEIVSTDAEGRLILCDAITYAQQLGATHLIDLATLTGACVSALGNIYTGVFSNSEDYYKMFEKIAKESDEKAWRLPIDPEYFAKLKSASADFKNSVGKPGAGASVAANFLEAFIEEGTEWIHLDIAGTADNNGTAATGAMVRTVVKMFDL</sequence>
<dbReference type="InterPro" id="IPR008283">
    <property type="entry name" value="Peptidase_M17_N"/>
</dbReference>
<reference evidence="10 11" key="1">
    <citation type="submission" date="2010-12" db="EMBL/GenBank/DDBJ databases">
        <title>The Genome Sequence of Coprobacillus sp. strain 29_1.</title>
        <authorList>
            <consortium name="The Broad Institute Genome Sequencing Platform"/>
            <person name="Earl A."/>
            <person name="Ward D."/>
            <person name="Feldgarden M."/>
            <person name="Gevers D."/>
            <person name="Daigneault M."/>
            <person name="Sibley C.D."/>
            <person name="White A."/>
            <person name="Strauss J."/>
            <person name="Allen-Vercoe E."/>
            <person name="Young S.K."/>
            <person name="Zeng Q."/>
            <person name="Gargeya S."/>
            <person name="Fitzgerald M."/>
            <person name="Haas B."/>
            <person name="Abouelleil A."/>
            <person name="Alvarado L."/>
            <person name="Arachchi H.M."/>
            <person name="Berlin A."/>
            <person name="Brown A."/>
            <person name="Chapman S.B."/>
            <person name="Chen Z."/>
            <person name="Dunbar C."/>
            <person name="Freedman E."/>
            <person name="Gearin G."/>
            <person name="Gellesch M."/>
            <person name="Goldberg J."/>
            <person name="Griggs A."/>
            <person name="Gujja S."/>
            <person name="Heilman E."/>
            <person name="Heiman D."/>
            <person name="Howarth C."/>
            <person name="Larson L."/>
            <person name="Lui A."/>
            <person name="MacDonald P.J.P."/>
            <person name="Mehta T."/>
            <person name="Montmayeur A."/>
            <person name="Murphy C."/>
            <person name="Neiman D."/>
            <person name="Pearson M."/>
            <person name="Priest M."/>
            <person name="Roberts A."/>
            <person name="Saif S."/>
            <person name="Shea T."/>
            <person name="Shenoy N."/>
            <person name="Sisk P."/>
            <person name="Stolte C."/>
            <person name="Sykes S."/>
            <person name="White J."/>
            <person name="Yandava C."/>
            <person name="Nusbaum C."/>
            <person name="Birren B."/>
        </authorList>
    </citation>
    <scope>NUCLEOTIDE SEQUENCE [LARGE SCALE GENOMIC DNA]</scope>
    <source>
        <strain evidence="10 11">29_1</strain>
    </source>
</reference>
<feature type="domain" description="Cytosol aminopeptidase" evidence="9">
    <location>
        <begin position="321"/>
        <end position="328"/>
    </location>
</feature>
<organism evidence="10 11">
    <name type="scientific">Coprobacillus cateniformis</name>
    <dbReference type="NCBI Taxonomy" id="100884"/>
    <lineage>
        <taxon>Bacteria</taxon>
        <taxon>Bacillati</taxon>
        <taxon>Bacillota</taxon>
        <taxon>Erysipelotrichia</taxon>
        <taxon>Erysipelotrichales</taxon>
        <taxon>Coprobacillaceae</taxon>
        <taxon>Coprobacillus</taxon>
    </lineage>
</organism>
<keyword evidence="11" id="KW-1185">Reference proteome</keyword>
<dbReference type="Gene3D" id="3.40.630.10">
    <property type="entry name" value="Zn peptidases"/>
    <property type="match status" value="1"/>
</dbReference>
<keyword evidence="4" id="KW-0378">Hydrolase</keyword>
<evidence type="ECO:0000256" key="4">
    <source>
        <dbReference type="ARBA" id="ARBA00022801"/>
    </source>
</evidence>
<dbReference type="GeneID" id="78229845"/>
<dbReference type="EMBL" id="ADKX01000033">
    <property type="protein sequence ID" value="EFW04775.1"/>
    <property type="molecule type" value="Genomic_DNA"/>
</dbReference>
<dbReference type="Proteomes" id="UP000003157">
    <property type="component" value="Unassembled WGS sequence"/>
</dbReference>
<evidence type="ECO:0000256" key="1">
    <source>
        <dbReference type="ARBA" id="ARBA00009528"/>
    </source>
</evidence>
<keyword evidence="2" id="KW-0031">Aminopeptidase</keyword>
<dbReference type="GO" id="GO:0006508">
    <property type="term" value="P:proteolysis"/>
    <property type="evidence" value="ECO:0007669"/>
    <property type="project" value="UniProtKB-KW"/>
</dbReference>
<dbReference type="GO" id="GO:0030145">
    <property type="term" value="F:manganese ion binding"/>
    <property type="evidence" value="ECO:0007669"/>
    <property type="project" value="InterPro"/>
</dbReference>
<evidence type="ECO:0000256" key="8">
    <source>
        <dbReference type="ARBA" id="ARBA00050061"/>
    </source>
</evidence>
<evidence type="ECO:0000256" key="7">
    <source>
        <dbReference type="ARBA" id="ARBA00050021"/>
    </source>
</evidence>
<dbReference type="InterPro" id="IPR000819">
    <property type="entry name" value="Peptidase_M17_C"/>
</dbReference>
<evidence type="ECO:0000256" key="6">
    <source>
        <dbReference type="ARBA" id="ARBA00049972"/>
    </source>
</evidence>
<dbReference type="Gene3D" id="3.40.220.10">
    <property type="entry name" value="Leucine Aminopeptidase, subunit E, domain 1"/>
    <property type="match status" value="1"/>
</dbReference>
<evidence type="ECO:0000259" key="9">
    <source>
        <dbReference type="PROSITE" id="PS00631"/>
    </source>
</evidence>
<dbReference type="AlphaFoldDB" id="E7GAV9"/>
<dbReference type="PANTHER" id="PTHR11963:SF23">
    <property type="entry name" value="CYTOSOL AMINOPEPTIDASE"/>
    <property type="match status" value="1"/>
</dbReference>
<proteinExistence type="inferred from homology"/>
<dbReference type="OrthoDB" id="9809354at2"/>
<comment type="caution">
    <text evidence="10">The sequence shown here is derived from an EMBL/GenBank/DDBJ whole genome shotgun (WGS) entry which is preliminary data.</text>
</comment>
<evidence type="ECO:0000256" key="3">
    <source>
        <dbReference type="ARBA" id="ARBA00022670"/>
    </source>
</evidence>
<dbReference type="HOGENOM" id="CLU_013734_2_2_9"/>
<dbReference type="InterPro" id="IPR011356">
    <property type="entry name" value="Leucine_aapep/pepB"/>
</dbReference>